<name>A0A9P4HAW9_9PLEO</name>
<evidence type="ECO:0000256" key="1">
    <source>
        <dbReference type="SAM" id="MobiDB-lite"/>
    </source>
</evidence>
<sequence>MPKRARPTSTAAASDGSVHNALLPVKRRACSTPLQSPPLPAVTEPQGRALSLTRNNLA</sequence>
<reference evidence="2" key="1">
    <citation type="journal article" date="2020" name="Stud. Mycol.">
        <title>101 Dothideomycetes genomes: a test case for predicting lifestyles and emergence of pathogens.</title>
        <authorList>
            <person name="Haridas S."/>
            <person name="Albert R."/>
            <person name="Binder M."/>
            <person name="Bloem J."/>
            <person name="Labutti K."/>
            <person name="Salamov A."/>
            <person name="Andreopoulos B."/>
            <person name="Baker S."/>
            <person name="Barry K."/>
            <person name="Bills G."/>
            <person name="Bluhm B."/>
            <person name="Cannon C."/>
            <person name="Castanera R."/>
            <person name="Culley D."/>
            <person name="Daum C."/>
            <person name="Ezra D."/>
            <person name="Gonzalez J."/>
            <person name="Henrissat B."/>
            <person name="Kuo A."/>
            <person name="Liang C."/>
            <person name="Lipzen A."/>
            <person name="Lutzoni F."/>
            <person name="Magnuson J."/>
            <person name="Mondo S."/>
            <person name="Nolan M."/>
            <person name="Ohm R."/>
            <person name="Pangilinan J."/>
            <person name="Park H.-J."/>
            <person name="Ramirez L."/>
            <person name="Alfaro M."/>
            <person name="Sun H."/>
            <person name="Tritt A."/>
            <person name="Yoshinaga Y."/>
            <person name="Zwiers L.-H."/>
            <person name="Turgeon B."/>
            <person name="Goodwin S."/>
            <person name="Spatafora J."/>
            <person name="Crous P."/>
            <person name="Grigoriev I."/>
        </authorList>
    </citation>
    <scope>NUCLEOTIDE SEQUENCE</scope>
    <source>
        <strain evidence="2">CBS 110217</strain>
    </source>
</reference>
<gene>
    <name evidence="2" type="ORF">EK21DRAFT_67113</name>
</gene>
<dbReference type="EMBL" id="ML978197">
    <property type="protein sequence ID" value="KAF2029781.1"/>
    <property type="molecule type" value="Genomic_DNA"/>
</dbReference>
<proteinExistence type="predicted"/>
<feature type="region of interest" description="Disordered" evidence="1">
    <location>
        <begin position="28"/>
        <end position="58"/>
    </location>
</feature>
<evidence type="ECO:0000313" key="2">
    <source>
        <dbReference type="EMBL" id="KAF2029781.1"/>
    </source>
</evidence>
<protein>
    <submittedName>
        <fullName evidence="2">Uncharacterized protein</fullName>
    </submittedName>
</protein>
<accession>A0A9P4HAW9</accession>
<keyword evidence="3" id="KW-1185">Reference proteome</keyword>
<dbReference type="AlphaFoldDB" id="A0A9P4HAW9"/>
<comment type="caution">
    <text evidence="2">The sequence shown here is derived from an EMBL/GenBank/DDBJ whole genome shotgun (WGS) entry which is preliminary data.</text>
</comment>
<feature type="region of interest" description="Disordered" evidence="1">
    <location>
        <begin position="1"/>
        <end position="20"/>
    </location>
</feature>
<dbReference type="Proteomes" id="UP000799777">
    <property type="component" value="Unassembled WGS sequence"/>
</dbReference>
<organism evidence="2 3">
    <name type="scientific">Setomelanomma holmii</name>
    <dbReference type="NCBI Taxonomy" id="210430"/>
    <lineage>
        <taxon>Eukaryota</taxon>
        <taxon>Fungi</taxon>
        <taxon>Dikarya</taxon>
        <taxon>Ascomycota</taxon>
        <taxon>Pezizomycotina</taxon>
        <taxon>Dothideomycetes</taxon>
        <taxon>Pleosporomycetidae</taxon>
        <taxon>Pleosporales</taxon>
        <taxon>Pleosporineae</taxon>
        <taxon>Phaeosphaeriaceae</taxon>
        <taxon>Setomelanomma</taxon>
    </lineage>
</organism>
<evidence type="ECO:0000313" key="3">
    <source>
        <dbReference type="Proteomes" id="UP000799777"/>
    </source>
</evidence>